<evidence type="ECO:0000313" key="1">
    <source>
        <dbReference type="EMBL" id="CCA19872.1"/>
    </source>
</evidence>
<protein>
    <submittedName>
        <fullName evidence="1">AlNc14C80G5282 protein</fullName>
    </submittedName>
</protein>
<sequence length="167" mass="18867">MHHRGVSDQHATSLPEINQLLEHIAYNRMARSHVVNIEFGKVFASTVHTLHSDKYICIKAKTVPNLRWGCIGCILKDIPEARLVAISSLYSALILTDVYGELEGCNPCTEIQVTPPYECGQYLAQHVMDAYKHPKLSTLPMRKYWDGSCLAVYFDSMKRLNASDVSR</sequence>
<name>F0WF90_9STRA</name>
<reference evidence="1" key="2">
    <citation type="submission" date="2011-02" db="EMBL/GenBank/DDBJ databases">
        <authorList>
            <person name="MacLean D."/>
        </authorList>
    </citation>
    <scope>NUCLEOTIDE SEQUENCE</scope>
</reference>
<gene>
    <name evidence="1" type="primary">AlNc14C80G5282</name>
    <name evidence="1" type="ORF">ALNC14_060150</name>
</gene>
<dbReference type="EMBL" id="FR824125">
    <property type="protein sequence ID" value="CCA19872.1"/>
    <property type="molecule type" value="Genomic_DNA"/>
</dbReference>
<dbReference type="HOGENOM" id="CLU_1597469_0_0_1"/>
<proteinExistence type="predicted"/>
<accession>F0WF90</accession>
<reference evidence="1" key="1">
    <citation type="journal article" date="2011" name="PLoS Biol.">
        <title>Gene gain and loss during evolution of obligate parasitism in the white rust pathogen of Arabidopsis thaliana.</title>
        <authorList>
            <person name="Kemen E."/>
            <person name="Gardiner A."/>
            <person name="Schultz-Larsen T."/>
            <person name="Kemen A.C."/>
            <person name="Balmuth A.L."/>
            <person name="Robert-Seilaniantz A."/>
            <person name="Bailey K."/>
            <person name="Holub E."/>
            <person name="Studholme D.J."/>
            <person name="Maclean D."/>
            <person name="Jones J.D."/>
        </authorList>
    </citation>
    <scope>NUCLEOTIDE SEQUENCE</scope>
</reference>
<dbReference type="AlphaFoldDB" id="F0WF90"/>
<organism evidence="1">
    <name type="scientific">Albugo laibachii Nc14</name>
    <dbReference type="NCBI Taxonomy" id="890382"/>
    <lineage>
        <taxon>Eukaryota</taxon>
        <taxon>Sar</taxon>
        <taxon>Stramenopiles</taxon>
        <taxon>Oomycota</taxon>
        <taxon>Peronosporomycetes</taxon>
        <taxon>Albuginales</taxon>
        <taxon>Albuginaceae</taxon>
        <taxon>Albugo</taxon>
    </lineage>
</organism>